<dbReference type="Proteomes" id="UP001157091">
    <property type="component" value="Unassembled WGS sequence"/>
</dbReference>
<gene>
    <name evidence="2" type="ORF">GCM10025864_02010</name>
</gene>
<keyword evidence="3" id="KW-1185">Reference proteome</keyword>
<evidence type="ECO:0000313" key="2">
    <source>
        <dbReference type="EMBL" id="GMA22442.1"/>
    </source>
</evidence>
<protein>
    <submittedName>
        <fullName evidence="2">Uncharacterized protein</fullName>
    </submittedName>
</protein>
<proteinExistence type="predicted"/>
<comment type="caution">
    <text evidence="2">The sequence shown here is derived from an EMBL/GenBank/DDBJ whole genome shotgun (WGS) entry which is preliminary data.</text>
</comment>
<feature type="region of interest" description="Disordered" evidence="1">
    <location>
        <begin position="60"/>
        <end position="80"/>
    </location>
</feature>
<name>A0ABQ6HWT6_9MICO</name>
<dbReference type="EMBL" id="BSUK01000001">
    <property type="protein sequence ID" value="GMA22442.1"/>
    <property type="molecule type" value="Genomic_DNA"/>
</dbReference>
<evidence type="ECO:0000313" key="3">
    <source>
        <dbReference type="Proteomes" id="UP001157091"/>
    </source>
</evidence>
<evidence type="ECO:0000256" key="1">
    <source>
        <dbReference type="SAM" id="MobiDB-lite"/>
    </source>
</evidence>
<reference evidence="3" key="1">
    <citation type="journal article" date="2019" name="Int. J. Syst. Evol. Microbiol.">
        <title>The Global Catalogue of Microorganisms (GCM) 10K type strain sequencing project: providing services to taxonomists for standard genome sequencing and annotation.</title>
        <authorList>
            <consortium name="The Broad Institute Genomics Platform"/>
            <consortium name="The Broad Institute Genome Sequencing Center for Infectious Disease"/>
            <person name="Wu L."/>
            <person name="Ma J."/>
        </authorList>
    </citation>
    <scope>NUCLEOTIDE SEQUENCE [LARGE SCALE GENOMIC DNA]</scope>
    <source>
        <strain evidence="3">NBRC 106348</strain>
    </source>
</reference>
<sequence length="149" mass="16951">MRRQHTRINAYLTEDLGLEITNTRWSWQAQSQDGQVVVLIVWDDESERRNGVDHVRVWTSENSRGAAEGRPGPRQRRRSVNRLRAGERLYAIVRAGAGTAQPGDKRDYDAGQILALGRPALESDGRELAPVVDVLTADRFQRSFRRKQS</sequence>
<accession>A0ABQ6HWT6</accession>
<organism evidence="2 3">
    <name type="scientific">Luteimicrobium album</name>
    <dbReference type="NCBI Taxonomy" id="1054550"/>
    <lineage>
        <taxon>Bacteria</taxon>
        <taxon>Bacillati</taxon>
        <taxon>Actinomycetota</taxon>
        <taxon>Actinomycetes</taxon>
        <taxon>Micrococcales</taxon>
        <taxon>Luteimicrobium</taxon>
    </lineage>
</organism>